<keyword evidence="2" id="KW-1185">Reference proteome</keyword>
<comment type="caution">
    <text evidence="1">The sequence shown here is derived from an EMBL/GenBank/DDBJ whole genome shotgun (WGS) entry which is preliminary data.</text>
</comment>
<gene>
    <name evidence="1" type="ORF">BgAZ_401740</name>
</gene>
<proteinExistence type="predicted"/>
<protein>
    <recommendedName>
        <fullName evidence="3">EF-hand domain-containing protein</fullName>
    </recommendedName>
</protein>
<evidence type="ECO:0008006" key="3">
    <source>
        <dbReference type="Google" id="ProtNLM"/>
    </source>
</evidence>
<dbReference type="SUPFAM" id="SSF47473">
    <property type="entry name" value="EF-hand"/>
    <property type="match status" value="1"/>
</dbReference>
<name>A0AAD8PCZ8_BABGI</name>
<dbReference type="Gene3D" id="1.10.238.10">
    <property type="entry name" value="EF-hand"/>
    <property type="match status" value="1"/>
</dbReference>
<dbReference type="AlphaFoldDB" id="A0AAD8PCZ8"/>
<organism evidence="1 2">
    <name type="scientific">Babesia gibsoni</name>
    <dbReference type="NCBI Taxonomy" id="33632"/>
    <lineage>
        <taxon>Eukaryota</taxon>
        <taxon>Sar</taxon>
        <taxon>Alveolata</taxon>
        <taxon>Apicomplexa</taxon>
        <taxon>Aconoidasida</taxon>
        <taxon>Piroplasmida</taxon>
        <taxon>Babesiidae</taxon>
        <taxon>Babesia</taxon>
    </lineage>
</organism>
<evidence type="ECO:0000313" key="2">
    <source>
        <dbReference type="Proteomes" id="UP001230268"/>
    </source>
</evidence>
<evidence type="ECO:0000313" key="1">
    <source>
        <dbReference type="EMBL" id="KAK1442144.1"/>
    </source>
</evidence>
<sequence>MSWEMRFKEAFLCCDTHKVGTLQGPECACVYQSLGLVLNAQQAENVPAMSLGEFVQYGLNLTKELPADGGLQKLFEAIQNQKTKDIKTVELQEVMALMKNRTPEELEGLMKALDPKGTGKFGCKEFVDVFSK</sequence>
<dbReference type="InterPro" id="IPR011992">
    <property type="entry name" value="EF-hand-dom_pair"/>
</dbReference>
<dbReference type="Proteomes" id="UP001230268">
    <property type="component" value="Unassembled WGS sequence"/>
</dbReference>
<accession>A0AAD8PCZ8</accession>
<reference evidence="1" key="1">
    <citation type="submission" date="2023-08" db="EMBL/GenBank/DDBJ databases">
        <title>Draft sequence of the Babesia gibsoni genome.</title>
        <authorList>
            <person name="Yamagishi J.Y."/>
            <person name="Xuan X.X."/>
        </authorList>
    </citation>
    <scope>NUCLEOTIDE SEQUENCE</scope>
    <source>
        <strain evidence="1">Azabu</strain>
    </source>
</reference>
<dbReference type="EMBL" id="JAVEPI010000004">
    <property type="protein sequence ID" value="KAK1442144.1"/>
    <property type="molecule type" value="Genomic_DNA"/>
</dbReference>